<sequence>VRLKTEKKNKPSLRAMETLQRAIEKAASEEENPEEVLDLAKDLDEDSMKDN</sequence>
<proteinExistence type="predicted"/>
<gene>
    <name evidence="2" type="ORF">METZ01_LOCUS237348</name>
</gene>
<evidence type="ECO:0000313" key="2">
    <source>
        <dbReference type="EMBL" id="SVB84494.1"/>
    </source>
</evidence>
<dbReference type="AlphaFoldDB" id="A0A382HAZ3"/>
<accession>A0A382HAZ3</accession>
<organism evidence="2">
    <name type="scientific">marine metagenome</name>
    <dbReference type="NCBI Taxonomy" id="408172"/>
    <lineage>
        <taxon>unclassified sequences</taxon>
        <taxon>metagenomes</taxon>
        <taxon>ecological metagenomes</taxon>
    </lineage>
</organism>
<reference evidence="2" key="1">
    <citation type="submission" date="2018-05" db="EMBL/GenBank/DDBJ databases">
        <authorList>
            <person name="Lanie J.A."/>
            <person name="Ng W.-L."/>
            <person name="Kazmierczak K.M."/>
            <person name="Andrzejewski T.M."/>
            <person name="Davidsen T.M."/>
            <person name="Wayne K.J."/>
            <person name="Tettelin H."/>
            <person name="Glass J.I."/>
            <person name="Rusch D."/>
            <person name="Podicherti R."/>
            <person name="Tsui H.-C.T."/>
            <person name="Winkler M.E."/>
        </authorList>
    </citation>
    <scope>NUCLEOTIDE SEQUENCE</scope>
</reference>
<feature type="region of interest" description="Disordered" evidence="1">
    <location>
        <begin position="25"/>
        <end position="51"/>
    </location>
</feature>
<feature type="compositionally biased region" description="Basic and acidic residues" evidence="1">
    <location>
        <begin position="38"/>
        <end position="51"/>
    </location>
</feature>
<protein>
    <submittedName>
        <fullName evidence="2">Uncharacterized protein</fullName>
    </submittedName>
</protein>
<dbReference type="EMBL" id="UINC01060217">
    <property type="protein sequence ID" value="SVB84494.1"/>
    <property type="molecule type" value="Genomic_DNA"/>
</dbReference>
<feature type="non-terminal residue" evidence="2">
    <location>
        <position position="1"/>
    </location>
</feature>
<evidence type="ECO:0000256" key="1">
    <source>
        <dbReference type="SAM" id="MobiDB-lite"/>
    </source>
</evidence>
<name>A0A382HAZ3_9ZZZZ</name>